<dbReference type="GO" id="GO:0007420">
    <property type="term" value="P:brain development"/>
    <property type="evidence" value="ECO:0007669"/>
    <property type="project" value="InterPro"/>
</dbReference>
<evidence type="ECO:0000256" key="8">
    <source>
        <dbReference type="PROSITE-ProRule" id="PRU00023"/>
    </source>
</evidence>
<organism evidence="12">
    <name type="scientific">Lepeophtheirus salmonis</name>
    <name type="common">Salmon louse</name>
    <name type="synonym">Caligus salmonis</name>
    <dbReference type="NCBI Taxonomy" id="72036"/>
    <lineage>
        <taxon>Eukaryota</taxon>
        <taxon>Metazoa</taxon>
        <taxon>Ecdysozoa</taxon>
        <taxon>Arthropoda</taxon>
        <taxon>Crustacea</taxon>
        <taxon>Multicrustacea</taxon>
        <taxon>Hexanauplia</taxon>
        <taxon>Copepoda</taxon>
        <taxon>Siphonostomatoida</taxon>
        <taxon>Caligidae</taxon>
        <taxon>Lepeophtheirus</taxon>
    </lineage>
</organism>
<dbReference type="Gene3D" id="1.20.5.170">
    <property type="match status" value="1"/>
</dbReference>
<evidence type="ECO:0000256" key="9">
    <source>
        <dbReference type="PROSITE-ProRule" id="PRU00288"/>
    </source>
</evidence>
<dbReference type="InterPro" id="IPR038508">
    <property type="entry name" value="ArfGAP_dom_sf"/>
</dbReference>
<dbReference type="Pfam" id="PF16559">
    <property type="entry name" value="GIT_CC"/>
    <property type="match status" value="1"/>
</dbReference>
<sequence>MISKGSFKSPRPMSVCGDCGALGPSWASINRGILLCSDCCSVHRTLGRHVSHIKALRQSNWIPEQLHMVQSLYANGANSIWEYSLLNPHKAEAPSSNPTSKPQASDPLHPLKFEFIRAKHATLAFLYKPTGKDEFVTESELSRQLHSSVRTSNLETSLRLLSQGADPNYYHPEKNSTPLMVAGRAGQAGQVELLLVYGADPGAVDKSGKSATDYAKTSGHNTLSQRIFSSQFELSDRLTYYLCQKRPEHISGQHFLIPESDRSQGEAHRIAKRKLQGLNNSVFEELAIDVYDEVDRRETDSLWASNSNSPGNKSAIIPFLPVNPDYGTTRNQGRQKLARLNSLEFAGLVIDVLKEVRRRQTELDNKWPLKAKTTPSQRIKSLAFGGDEEPIYDHVASDDDYYQVPEDDEDELVEKELESCHNNNNANNLIKSKKDSISNISGGGPHLSGGDYIKLKTQLESSELRVQHLIDSNDDMRSEIARLTTTVNKLILENKNLRVSPIHSKFEDSRSLSMYESRSPPPPSSSSGVPQLNSYLSMNSSHTPRGNTSSHYYGNDATYDEPTRSYSARYPSNYYDDTSGILPSQEEVVRRTEAITRCIQELLITAKDEKFDAFIPCSERIVRAVTDMVVLFPDDMGNESMRSSLSSLTSAAQNFERECGILVIRSQKEGPLSSSFVSQQVIQNAFDIAKSTKQLVAFFQ</sequence>
<dbReference type="GO" id="GO:0032012">
    <property type="term" value="P:regulation of ARF protein signal transduction"/>
    <property type="evidence" value="ECO:0007669"/>
    <property type="project" value="InterPro"/>
</dbReference>
<dbReference type="SMART" id="SM00105">
    <property type="entry name" value="ArfGap"/>
    <property type="match status" value="1"/>
</dbReference>
<keyword evidence="5" id="KW-0862">Zinc</keyword>
<dbReference type="Gene3D" id="1.25.40.20">
    <property type="entry name" value="Ankyrin repeat-containing domain"/>
    <property type="match status" value="1"/>
</dbReference>
<dbReference type="GO" id="GO:0008270">
    <property type="term" value="F:zinc ion binding"/>
    <property type="evidence" value="ECO:0007669"/>
    <property type="project" value="UniProtKB-KW"/>
</dbReference>
<dbReference type="SUPFAM" id="SSF57863">
    <property type="entry name" value="ArfGap/RecO-like zinc finger"/>
    <property type="match status" value="1"/>
</dbReference>
<evidence type="ECO:0000256" key="3">
    <source>
        <dbReference type="ARBA" id="ARBA00022737"/>
    </source>
</evidence>
<feature type="repeat" description="ANK" evidence="8">
    <location>
        <begin position="174"/>
        <end position="206"/>
    </location>
</feature>
<keyword evidence="2" id="KW-0479">Metal-binding</keyword>
<dbReference type="Pfam" id="PF12205">
    <property type="entry name" value="GIT1_C"/>
    <property type="match status" value="1"/>
</dbReference>
<dbReference type="InterPro" id="IPR001164">
    <property type="entry name" value="ArfGAP_dom"/>
</dbReference>
<keyword evidence="6 8" id="KW-0040">ANK repeat</keyword>
<dbReference type="GO" id="GO:0098793">
    <property type="term" value="C:presynapse"/>
    <property type="evidence" value="ECO:0007669"/>
    <property type="project" value="GOC"/>
</dbReference>
<dbReference type="Pfam" id="PF01412">
    <property type="entry name" value="ArfGap"/>
    <property type="match status" value="1"/>
</dbReference>
<dbReference type="SUPFAM" id="SSF48403">
    <property type="entry name" value="Ankyrin repeat"/>
    <property type="match status" value="1"/>
</dbReference>
<dbReference type="InterPro" id="IPR013724">
    <property type="entry name" value="GIT_SHD"/>
</dbReference>
<keyword evidence="4 9" id="KW-0863">Zinc-finger</keyword>
<evidence type="ECO:0000256" key="4">
    <source>
        <dbReference type="ARBA" id="ARBA00022771"/>
    </source>
</evidence>
<dbReference type="InterPro" id="IPR037278">
    <property type="entry name" value="ARFGAP/RecO"/>
</dbReference>
<accession>A0A0K2TFU4</accession>
<dbReference type="Pfam" id="PF08518">
    <property type="entry name" value="GIT_SHD"/>
    <property type="match status" value="2"/>
</dbReference>
<feature type="region of interest" description="Disordered" evidence="10">
    <location>
        <begin position="508"/>
        <end position="565"/>
    </location>
</feature>
<evidence type="ECO:0000256" key="7">
    <source>
        <dbReference type="ARBA" id="ARBA00023054"/>
    </source>
</evidence>
<evidence type="ECO:0000256" key="2">
    <source>
        <dbReference type="ARBA" id="ARBA00022723"/>
    </source>
</evidence>
<dbReference type="PANTHER" id="PTHR46097:SF3">
    <property type="entry name" value="ARF GTPASE-ACTIVATING PROTEIN GIT"/>
    <property type="match status" value="1"/>
</dbReference>
<dbReference type="InterPro" id="IPR032352">
    <property type="entry name" value="GIT1/2_CC"/>
</dbReference>
<evidence type="ECO:0000256" key="6">
    <source>
        <dbReference type="ARBA" id="ARBA00023043"/>
    </source>
</evidence>
<dbReference type="PANTHER" id="PTHR46097">
    <property type="entry name" value="G PROTEIN-COUPLED RECEPTOR KINASE INTERACTING ARFGAP"/>
    <property type="match status" value="1"/>
</dbReference>
<dbReference type="InterPro" id="IPR036770">
    <property type="entry name" value="Ankyrin_rpt-contain_sf"/>
</dbReference>
<reference evidence="12" key="1">
    <citation type="submission" date="2014-05" db="EMBL/GenBank/DDBJ databases">
        <authorList>
            <person name="Chronopoulou M."/>
        </authorList>
    </citation>
    <scope>NUCLEOTIDE SEQUENCE</scope>
    <source>
        <tissue evidence="12">Whole organism</tissue>
    </source>
</reference>
<evidence type="ECO:0000313" key="12">
    <source>
        <dbReference type="EMBL" id="CDW24457.1"/>
    </source>
</evidence>
<dbReference type="GO" id="GO:0005096">
    <property type="term" value="F:GTPase activator activity"/>
    <property type="evidence" value="ECO:0007669"/>
    <property type="project" value="UniProtKB-KW"/>
</dbReference>
<dbReference type="Pfam" id="PF00023">
    <property type="entry name" value="Ank"/>
    <property type="match status" value="1"/>
</dbReference>
<dbReference type="InterPro" id="IPR002110">
    <property type="entry name" value="Ankyrin_rpt"/>
</dbReference>
<feature type="compositionally biased region" description="Polar residues" evidence="10">
    <location>
        <begin position="528"/>
        <end position="552"/>
    </location>
</feature>
<dbReference type="GO" id="GO:0008277">
    <property type="term" value="P:regulation of G protein-coupled receptor signaling pathway"/>
    <property type="evidence" value="ECO:0007669"/>
    <property type="project" value="TreeGrafter"/>
</dbReference>
<dbReference type="GO" id="GO:0031267">
    <property type="term" value="F:small GTPase binding"/>
    <property type="evidence" value="ECO:0007669"/>
    <property type="project" value="TreeGrafter"/>
</dbReference>
<evidence type="ECO:0000259" key="11">
    <source>
        <dbReference type="PROSITE" id="PS50115"/>
    </source>
</evidence>
<protein>
    <submittedName>
        <fullName evidence="12">ARF GTPaseactivating protein GIT2like [Oryzias latipes]</fullName>
    </submittedName>
</protein>
<dbReference type="PRINTS" id="PR00405">
    <property type="entry name" value="REVINTRACTNG"/>
</dbReference>
<dbReference type="PROSITE" id="PS50088">
    <property type="entry name" value="ANK_REPEAT"/>
    <property type="match status" value="1"/>
</dbReference>
<dbReference type="GO" id="GO:0036465">
    <property type="term" value="P:synaptic vesicle recycling"/>
    <property type="evidence" value="ECO:0007669"/>
    <property type="project" value="TreeGrafter"/>
</dbReference>
<dbReference type="PROSITE" id="PS50115">
    <property type="entry name" value="ARFGAP"/>
    <property type="match status" value="1"/>
</dbReference>
<proteinExistence type="predicted"/>
<dbReference type="AlphaFoldDB" id="A0A0K2TFU4"/>
<name>A0A0K2TFU4_LEPSM</name>
<dbReference type="PROSITE" id="PS50297">
    <property type="entry name" value="ANK_REP_REGION"/>
    <property type="match status" value="1"/>
</dbReference>
<dbReference type="SMART" id="SM00555">
    <property type="entry name" value="GIT"/>
    <property type="match status" value="2"/>
</dbReference>
<dbReference type="OrthoDB" id="5588096at2759"/>
<dbReference type="InterPro" id="IPR047161">
    <property type="entry name" value="GIT-like"/>
</dbReference>
<dbReference type="CDD" id="cd08833">
    <property type="entry name" value="ArfGap_GIT"/>
    <property type="match status" value="1"/>
</dbReference>
<evidence type="ECO:0000256" key="10">
    <source>
        <dbReference type="SAM" id="MobiDB-lite"/>
    </source>
</evidence>
<dbReference type="InterPro" id="IPR022018">
    <property type="entry name" value="GIT1_C"/>
</dbReference>
<dbReference type="Gene3D" id="1.20.120.330">
    <property type="entry name" value="Nucleotidyltransferases domain 2"/>
    <property type="match status" value="1"/>
</dbReference>
<keyword evidence="1" id="KW-0343">GTPase activation</keyword>
<keyword evidence="7" id="KW-0175">Coiled coil</keyword>
<feature type="domain" description="Arf-GAP" evidence="11">
    <location>
        <begin position="1"/>
        <end position="134"/>
    </location>
</feature>
<dbReference type="EMBL" id="HACA01007096">
    <property type="protein sequence ID" value="CDW24457.1"/>
    <property type="molecule type" value="Transcribed_RNA"/>
</dbReference>
<keyword evidence="3" id="KW-0677">Repeat</keyword>
<evidence type="ECO:0000256" key="5">
    <source>
        <dbReference type="ARBA" id="ARBA00022833"/>
    </source>
</evidence>
<dbReference type="Gene3D" id="1.10.220.150">
    <property type="entry name" value="Arf GTPase activating protein"/>
    <property type="match status" value="1"/>
</dbReference>
<evidence type="ECO:0000256" key="1">
    <source>
        <dbReference type="ARBA" id="ARBA00022468"/>
    </source>
</evidence>